<dbReference type="InterPro" id="IPR039891">
    <property type="entry name" value="VWA8"/>
</dbReference>
<gene>
    <name evidence="2" type="ORF">RR48_04102</name>
</gene>
<dbReference type="InParanoid" id="A0A0N0PEJ1"/>
<organism evidence="2 3">
    <name type="scientific">Papilio machaon</name>
    <name type="common">Old World swallowtail butterfly</name>
    <dbReference type="NCBI Taxonomy" id="76193"/>
    <lineage>
        <taxon>Eukaryota</taxon>
        <taxon>Metazoa</taxon>
        <taxon>Ecdysozoa</taxon>
        <taxon>Arthropoda</taxon>
        <taxon>Hexapoda</taxon>
        <taxon>Insecta</taxon>
        <taxon>Pterygota</taxon>
        <taxon>Neoptera</taxon>
        <taxon>Endopterygota</taxon>
        <taxon>Lepidoptera</taxon>
        <taxon>Glossata</taxon>
        <taxon>Ditrysia</taxon>
        <taxon>Papilionoidea</taxon>
        <taxon>Papilionidae</taxon>
        <taxon>Papilioninae</taxon>
        <taxon>Papilio</taxon>
    </lineage>
</organism>
<evidence type="ECO:0000313" key="3">
    <source>
        <dbReference type="Proteomes" id="UP000053240"/>
    </source>
</evidence>
<protein>
    <submittedName>
        <fullName evidence="2">Uncharacterized protein KIAA0564-like</fullName>
    </submittedName>
</protein>
<feature type="domain" description="ATPase dynein-related AAA" evidence="1">
    <location>
        <begin position="107"/>
        <end position="207"/>
    </location>
</feature>
<dbReference type="PANTHER" id="PTHR21610">
    <property type="entry name" value="VON WILLEBRAND FACTOR A DOMAIN-CONTAINING PROTEIN 8"/>
    <property type="match status" value="1"/>
</dbReference>
<dbReference type="SUPFAM" id="SSF52540">
    <property type="entry name" value="P-loop containing nucleoside triphosphate hydrolases"/>
    <property type="match status" value="1"/>
</dbReference>
<dbReference type="Proteomes" id="UP000053240">
    <property type="component" value="Unassembled WGS sequence"/>
</dbReference>
<keyword evidence="3" id="KW-1185">Reference proteome</keyword>
<dbReference type="Pfam" id="PF07728">
    <property type="entry name" value="AAA_5"/>
    <property type="match status" value="1"/>
</dbReference>
<dbReference type="GO" id="GO:0016887">
    <property type="term" value="F:ATP hydrolysis activity"/>
    <property type="evidence" value="ECO:0007669"/>
    <property type="project" value="InterPro"/>
</dbReference>
<proteinExistence type="predicted"/>
<evidence type="ECO:0000259" key="1">
    <source>
        <dbReference type="Pfam" id="PF07728"/>
    </source>
</evidence>
<dbReference type="AlphaFoldDB" id="A0A0N0PEJ1"/>
<dbReference type="STRING" id="76193.A0A0N0PEJ1"/>
<dbReference type="Gene3D" id="3.40.50.300">
    <property type="entry name" value="P-loop containing nucleotide triphosphate hydrolases"/>
    <property type="match status" value="1"/>
</dbReference>
<accession>A0A0N0PEJ1</accession>
<reference evidence="2 3" key="1">
    <citation type="journal article" date="2015" name="Nat. Commun.">
        <title>Outbred genome sequencing and CRISPR/Cas9 gene editing in butterflies.</title>
        <authorList>
            <person name="Li X."/>
            <person name="Fan D."/>
            <person name="Zhang W."/>
            <person name="Liu G."/>
            <person name="Zhang L."/>
            <person name="Zhao L."/>
            <person name="Fang X."/>
            <person name="Chen L."/>
            <person name="Dong Y."/>
            <person name="Chen Y."/>
            <person name="Ding Y."/>
            <person name="Zhao R."/>
            <person name="Feng M."/>
            <person name="Zhu Y."/>
            <person name="Feng Y."/>
            <person name="Jiang X."/>
            <person name="Zhu D."/>
            <person name="Xiang H."/>
            <person name="Feng X."/>
            <person name="Li S."/>
            <person name="Wang J."/>
            <person name="Zhang G."/>
            <person name="Kronforst M.R."/>
            <person name="Wang W."/>
        </authorList>
    </citation>
    <scope>NUCLEOTIDE SEQUENCE [LARGE SCALE GENOMIC DNA]</scope>
    <source>
        <strain evidence="2">Ya'a_city_454_Pm</strain>
        <tissue evidence="2">Whole body</tissue>
    </source>
</reference>
<dbReference type="InterPro" id="IPR027417">
    <property type="entry name" value="P-loop_NTPase"/>
</dbReference>
<sequence length="283" mass="32402">MYNPASTVRRIDVLIRILGGRKKFLQVNYVRAYSSEGKVTIGDVTKDITTPKKIEYVPRKYISVEGSELKYLSQSTLRNLRWMMQKDSLGQDMFLLGRPGPNSTLFQSAVRAAIEGRILVIEGIEKAERNVLPVLNNLLENREMHLEDGRFLVPAARYDKLLQEHGAEEVSRWRLVRVDENFRVIALGLPVPRYQGQPLDPPLRSRFQARDVATVGFGEHGAEEVSRWRLVRVDENFRVIALGLPVPRYQGQPLDPPLRSRFQARDVATVGFGVRIIDYIFFI</sequence>
<name>A0A0N0PEJ1_PAPMA</name>
<dbReference type="PANTHER" id="PTHR21610:SF9">
    <property type="entry name" value="VON WILLEBRAND FACTOR A DOMAIN-CONTAINING PROTEIN 8"/>
    <property type="match status" value="1"/>
</dbReference>
<evidence type="ECO:0000313" key="2">
    <source>
        <dbReference type="EMBL" id="KPJ19941.1"/>
    </source>
</evidence>
<dbReference type="GO" id="GO:0005524">
    <property type="term" value="F:ATP binding"/>
    <property type="evidence" value="ECO:0007669"/>
    <property type="project" value="InterPro"/>
</dbReference>
<dbReference type="EMBL" id="KQ459784">
    <property type="protein sequence ID" value="KPJ19941.1"/>
    <property type="molecule type" value="Genomic_DNA"/>
</dbReference>
<dbReference type="InterPro" id="IPR011704">
    <property type="entry name" value="ATPase_dyneun-rel_AAA"/>
</dbReference>
<dbReference type="GO" id="GO:0005737">
    <property type="term" value="C:cytoplasm"/>
    <property type="evidence" value="ECO:0007669"/>
    <property type="project" value="TreeGrafter"/>
</dbReference>